<dbReference type="InterPro" id="IPR004364">
    <property type="entry name" value="Aa-tRNA-synt_II"/>
</dbReference>
<accession>A0A7T0BRK5</accession>
<proteinExistence type="predicted"/>
<dbReference type="AlphaFoldDB" id="A0A7T0BRK5"/>
<dbReference type="InterPro" id="IPR045864">
    <property type="entry name" value="aa-tRNA-synth_II/BPL/LPL"/>
</dbReference>
<reference evidence="5 6" key="1">
    <citation type="journal article" date="2020" name="Sci. Rep.">
        <title>Morphology, ultrastructure, genomics, and phylogeny of Euplotes vanleeuwenhoeki sp. nov. and its ultra-reduced endosymbiont Candidatus Pinguicoccus supinus sp. nov.</title>
        <authorList>
            <person name="Serra V."/>
            <person name="Gammuto L."/>
            <person name="Nitla V."/>
            <person name="Castelli M."/>
            <person name="Lanzoni O."/>
            <person name="Sassera D."/>
            <person name="Bandi C."/>
            <person name="Sandeep B.V."/>
            <person name="Verni F."/>
            <person name="Modeo L."/>
            <person name="Petroni G."/>
        </authorList>
    </citation>
    <scope>NUCLEOTIDE SEQUENCE [LARGE SCALE GENOMIC DNA]</scope>
    <source>
        <strain evidence="5 6">KKR18_Esm</strain>
    </source>
</reference>
<dbReference type="PANTHER" id="PTHR42918:SF15">
    <property type="entry name" value="LYSINE--TRNA LIGASE, CHLOROPLASTIC_MITOCHONDRIAL"/>
    <property type="match status" value="1"/>
</dbReference>
<name>A0A7T0BRK5_9BACT</name>
<dbReference type="KEGG" id="psup:E5P55_00680"/>
<dbReference type="EMBL" id="CP039370">
    <property type="protein sequence ID" value="QPJ58485.1"/>
    <property type="molecule type" value="Genomic_DNA"/>
</dbReference>
<sequence>MTSFSNLIEKDLINPTFIRCFPKEVCPLARISKRSNFLIDTFELFIGGREIAPGYSEQNDPFIQSKFFKKQRLLKNTIYDINFLNTLLLGMPPSGGLGIGVDRLAMLIYNLNSIKNII</sequence>
<evidence type="ECO:0000256" key="3">
    <source>
        <dbReference type="ARBA" id="ARBA00022840"/>
    </source>
</evidence>
<keyword evidence="6" id="KW-1185">Reference proteome</keyword>
<dbReference type="GO" id="GO:0006430">
    <property type="term" value="P:lysyl-tRNA aminoacylation"/>
    <property type="evidence" value="ECO:0007669"/>
    <property type="project" value="TreeGrafter"/>
</dbReference>
<evidence type="ECO:0000256" key="1">
    <source>
        <dbReference type="ARBA" id="ARBA00022598"/>
    </source>
</evidence>
<dbReference type="GO" id="GO:0004824">
    <property type="term" value="F:lysine-tRNA ligase activity"/>
    <property type="evidence" value="ECO:0007669"/>
    <property type="project" value="TreeGrafter"/>
</dbReference>
<organism evidence="5 6">
    <name type="scientific">Candidatus Pinguicoccus supinus</name>
    <dbReference type="NCBI Taxonomy" id="2529394"/>
    <lineage>
        <taxon>Bacteria</taxon>
        <taxon>Pseudomonadati</taxon>
        <taxon>Verrucomicrobiota</taxon>
        <taxon>Candidatus Pinguicoccus</taxon>
    </lineage>
</organism>
<protein>
    <recommendedName>
        <fullName evidence="4">Aminoacyl-tRNA synthetase class II (D/K/N) domain-containing protein</fullName>
    </recommendedName>
</protein>
<keyword evidence="3" id="KW-0067">ATP-binding</keyword>
<dbReference type="GO" id="GO:0005829">
    <property type="term" value="C:cytosol"/>
    <property type="evidence" value="ECO:0007669"/>
    <property type="project" value="TreeGrafter"/>
</dbReference>
<dbReference type="Gene3D" id="3.30.930.10">
    <property type="entry name" value="Bira Bifunctional Protein, Domain 2"/>
    <property type="match status" value="1"/>
</dbReference>
<dbReference type="Proteomes" id="UP000594451">
    <property type="component" value="Chromosome"/>
</dbReference>
<keyword evidence="1" id="KW-0436">Ligase</keyword>
<dbReference type="SUPFAM" id="SSF55681">
    <property type="entry name" value="Class II aaRS and biotin synthetases"/>
    <property type="match status" value="1"/>
</dbReference>
<gene>
    <name evidence="5" type="ORF">E5P55_00680</name>
</gene>
<dbReference type="GO" id="GO:0000049">
    <property type="term" value="F:tRNA binding"/>
    <property type="evidence" value="ECO:0007669"/>
    <property type="project" value="TreeGrafter"/>
</dbReference>
<evidence type="ECO:0000313" key="6">
    <source>
        <dbReference type="Proteomes" id="UP000594451"/>
    </source>
</evidence>
<evidence type="ECO:0000259" key="4">
    <source>
        <dbReference type="Pfam" id="PF00152"/>
    </source>
</evidence>
<dbReference type="PANTHER" id="PTHR42918">
    <property type="entry name" value="LYSYL-TRNA SYNTHETASE"/>
    <property type="match status" value="1"/>
</dbReference>
<evidence type="ECO:0000313" key="5">
    <source>
        <dbReference type="EMBL" id="QPJ58485.1"/>
    </source>
</evidence>
<evidence type="ECO:0000256" key="2">
    <source>
        <dbReference type="ARBA" id="ARBA00022741"/>
    </source>
</evidence>
<feature type="domain" description="Aminoacyl-tRNA synthetase class II (D/K/N)" evidence="4">
    <location>
        <begin position="8"/>
        <end position="118"/>
    </location>
</feature>
<dbReference type="GO" id="GO:0005524">
    <property type="term" value="F:ATP binding"/>
    <property type="evidence" value="ECO:0007669"/>
    <property type="project" value="InterPro"/>
</dbReference>
<dbReference type="Pfam" id="PF00152">
    <property type="entry name" value="tRNA-synt_2"/>
    <property type="match status" value="1"/>
</dbReference>
<keyword evidence="2" id="KW-0547">Nucleotide-binding</keyword>